<protein>
    <submittedName>
        <fullName evidence="2">Uncharacterized protein</fullName>
    </submittedName>
</protein>
<organism evidence="2 3">
    <name type="scientific">Prevotella melaninogenica</name>
    <dbReference type="NCBI Taxonomy" id="28132"/>
    <lineage>
        <taxon>Bacteria</taxon>
        <taxon>Pseudomonadati</taxon>
        <taxon>Bacteroidota</taxon>
        <taxon>Bacteroidia</taxon>
        <taxon>Bacteroidales</taxon>
        <taxon>Prevotellaceae</taxon>
        <taxon>Prevotella</taxon>
    </lineage>
</organism>
<keyword evidence="1" id="KW-0472">Membrane</keyword>
<dbReference type="Proteomes" id="UP000267517">
    <property type="component" value="Chromosome II"/>
</dbReference>
<dbReference type="AlphaFoldDB" id="A0A250KKN6"/>
<evidence type="ECO:0000256" key="1">
    <source>
        <dbReference type="SAM" id="Phobius"/>
    </source>
</evidence>
<gene>
    <name evidence="2" type="ORF">PMEL_200704</name>
</gene>
<evidence type="ECO:0000313" key="3">
    <source>
        <dbReference type="Proteomes" id="UP000267517"/>
    </source>
</evidence>
<feature type="transmembrane region" description="Helical" evidence="1">
    <location>
        <begin position="6"/>
        <end position="22"/>
    </location>
</feature>
<proteinExistence type="predicted"/>
<sequence>MELLEIFFFLITLLLMPFITHGKPWPLKLLYIGVCGFFTPIIGIPIYLYLMR</sequence>
<keyword evidence="1" id="KW-1133">Transmembrane helix</keyword>
<dbReference type="EMBL" id="AP018050">
    <property type="protein sequence ID" value="BBA30176.1"/>
    <property type="molecule type" value="Genomic_DNA"/>
</dbReference>
<feature type="transmembrane region" description="Helical" evidence="1">
    <location>
        <begin position="29"/>
        <end position="50"/>
    </location>
</feature>
<reference evidence="2 3" key="1">
    <citation type="submission" date="2017-05" db="EMBL/GenBank/DDBJ databases">
        <title>whole genome sequence of Prevotella melaninogenica GAI 07411.</title>
        <authorList>
            <person name="Kondo Y."/>
            <person name="Hoshino T."/>
        </authorList>
    </citation>
    <scope>NUCLEOTIDE SEQUENCE [LARGE SCALE GENOMIC DNA]</scope>
    <source>
        <strain evidence="2 3">GAI 07411</strain>
    </source>
</reference>
<keyword evidence="1" id="KW-0812">Transmembrane</keyword>
<name>A0A250KKN6_9BACT</name>
<accession>A0A250KKN6</accession>
<evidence type="ECO:0000313" key="2">
    <source>
        <dbReference type="EMBL" id="BBA30176.1"/>
    </source>
</evidence>